<dbReference type="EMBL" id="JAYWIO010000006">
    <property type="protein sequence ID" value="KAK7255861.1"/>
    <property type="molecule type" value="Genomic_DNA"/>
</dbReference>
<gene>
    <name evidence="1" type="ORF">RIF29_29285</name>
</gene>
<evidence type="ECO:0000313" key="2">
    <source>
        <dbReference type="Proteomes" id="UP001372338"/>
    </source>
</evidence>
<dbReference type="Proteomes" id="UP001372338">
    <property type="component" value="Unassembled WGS sequence"/>
</dbReference>
<accession>A0AAN9EEJ3</accession>
<dbReference type="AlphaFoldDB" id="A0AAN9EEJ3"/>
<reference evidence="1 2" key="1">
    <citation type="submission" date="2024-01" db="EMBL/GenBank/DDBJ databases">
        <title>The genomes of 5 underutilized Papilionoideae crops provide insights into root nodulation and disease resistanc.</title>
        <authorList>
            <person name="Yuan L."/>
        </authorList>
    </citation>
    <scope>NUCLEOTIDE SEQUENCE [LARGE SCALE GENOMIC DNA]</scope>
    <source>
        <strain evidence="1">ZHUSHIDOU_FW_LH</strain>
        <tissue evidence="1">Leaf</tissue>
    </source>
</reference>
<sequence>MKNVAVAAHQGGAKLAAHNDVSGDAVTMGPLPKGGTSLVTINADSIAAEMMNPLLKDDAKIQSIVVIPDSSAVSVKAVDQDLKFTVSEEDVEAWSSCFVGHVRDIGDEGLMQSKFHAEGCYSLTFVPLGGTRLDVARVLVKANSMENFNVVVSAILNDTSFSIIINEEPFFNVLDVSSVYGACEEGRRMIEKDFILDFGNSFE</sequence>
<evidence type="ECO:0000313" key="1">
    <source>
        <dbReference type="EMBL" id="KAK7255861.1"/>
    </source>
</evidence>
<organism evidence="1 2">
    <name type="scientific">Crotalaria pallida</name>
    <name type="common">Smooth rattlebox</name>
    <name type="synonym">Crotalaria striata</name>
    <dbReference type="NCBI Taxonomy" id="3830"/>
    <lineage>
        <taxon>Eukaryota</taxon>
        <taxon>Viridiplantae</taxon>
        <taxon>Streptophyta</taxon>
        <taxon>Embryophyta</taxon>
        <taxon>Tracheophyta</taxon>
        <taxon>Spermatophyta</taxon>
        <taxon>Magnoliopsida</taxon>
        <taxon>eudicotyledons</taxon>
        <taxon>Gunneridae</taxon>
        <taxon>Pentapetalae</taxon>
        <taxon>rosids</taxon>
        <taxon>fabids</taxon>
        <taxon>Fabales</taxon>
        <taxon>Fabaceae</taxon>
        <taxon>Papilionoideae</taxon>
        <taxon>50 kb inversion clade</taxon>
        <taxon>genistoids sensu lato</taxon>
        <taxon>core genistoids</taxon>
        <taxon>Crotalarieae</taxon>
        <taxon>Crotalaria</taxon>
    </lineage>
</organism>
<keyword evidence="2" id="KW-1185">Reference proteome</keyword>
<protein>
    <submittedName>
        <fullName evidence="1">Uncharacterized protein</fullName>
    </submittedName>
</protein>
<proteinExistence type="predicted"/>
<name>A0AAN9EEJ3_CROPI</name>
<comment type="caution">
    <text evidence="1">The sequence shown here is derived from an EMBL/GenBank/DDBJ whole genome shotgun (WGS) entry which is preliminary data.</text>
</comment>